<accession>A0A6D2HLF5</accession>
<dbReference type="Proteomes" id="UP000467841">
    <property type="component" value="Unassembled WGS sequence"/>
</dbReference>
<organism evidence="1 2">
    <name type="scientific">Microthlaspi erraticum</name>
    <dbReference type="NCBI Taxonomy" id="1685480"/>
    <lineage>
        <taxon>Eukaryota</taxon>
        <taxon>Viridiplantae</taxon>
        <taxon>Streptophyta</taxon>
        <taxon>Embryophyta</taxon>
        <taxon>Tracheophyta</taxon>
        <taxon>Spermatophyta</taxon>
        <taxon>Magnoliopsida</taxon>
        <taxon>eudicotyledons</taxon>
        <taxon>Gunneridae</taxon>
        <taxon>Pentapetalae</taxon>
        <taxon>rosids</taxon>
        <taxon>malvids</taxon>
        <taxon>Brassicales</taxon>
        <taxon>Brassicaceae</taxon>
        <taxon>Coluteocarpeae</taxon>
        <taxon>Microthlaspi</taxon>
    </lineage>
</organism>
<sequence>MRSGLLLSLSVGRRVSLTRPSGAKIEQIPTGCGFSEFCYKSLDFACFGKLGKFLRSCALSMEVLVQLLRYRWSRSVS</sequence>
<evidence type="ECO:0000313" key="1">
    <source>
        <dbReference type="EMBL" id="CAA7014117.1"/>
    </source>
</evidence>
<comment type="caution">
    <text evidence="1">The sequence shown here is derived from an EMBL/GenBank/DDBJ whole genome shotgun (WGS) entry which is preliminary data.</text>
</comment>
<dbReference type="EMBL" id="CACVBM020000088">
    <property type="protein sequence ID" value="CAA7014117.1"/>
    <property type="molecule type" value="Genomic_DNA"/>
</dbReference>
<proteinExistence type="predicted"/>
<dbReference type="AlphaFoldDB" id="A0A6D2HLF5"/>
<protein>
    <submittedName>
        <fullName evidence="1">Uncharacterized protein</fullName>
    </submittedName>
</protein>
<evidence type="ECO:0000313" key="2">
    <source>
        <dbReference type="Proteomes" id="UP000467841"/>
    </source>
</evidence>
<name>A0A6D2HLF5_9BRAS</name>
<gene>
    <name evidence="1" type="ORF">MERR_LOCUS1351</name>
</gene>
<reference evidence="1" key="1">
    <citation type="submission" date="2020-01" db="EMBL/GenBank/DDBJ databases">
        <authorList>
            <person name="Mishra B."/>
        </authorList>
    </citation>
    <scope>NUCLEOTIDE SEQUENCE [LARGE SCALE GENOMIC DNA]</scope>
</reference>
<keyword evidence="2" id="KW-1185">Reference proteome</keyword>